<keyword evidence="2" id="KW-1185">Reference proteome</keyword>
<protein>
    <submittedName>
        <fullName evidence="1">Uncharacterized protein</fullName>
    </submittedName>
</protein>
<reference evidence="1" key="2">
    <citation type="submission" date="2021-09" db="EMBL/GenBank/DDBJ databases">
        <authorList>
            <person name="Jia N."/>
            <person name="Wang J."/>
            <person name="Shi W."/>
            <person name="Du L."/>
            <person name="Sun Y."/>
            <person name="Zhan W."/>
            <person name="Jiang J."/>
            <person name="Wang Q."/>
            <person name="Zhang B."/>
            <person name="Ji P."/>
            <person name="Sakyi L.B."/>
            <person name="Cui X."/>
            <person name="Yuan T."/>
            <person name="Jiang B."/>
            <person name="Yang W."/>
            <person name="Lam T.T.-Y."/>
            <person name="Chang Q."/>
            <person name="Ding S."/>
            <person name="Wang X."/>
            <person name="Zhu J."/>
            <person name="Ruan X."/>
            <person name="Zhao L."/>
            <person name="Wei J."/>
            <person name="Que T."/>
            <person name="Du C."/>
            <person name="Cheng J."/>
            <person name="Dai P."/>
            <person name="Han X."/>
            <person name="Huang E."/>
            <person name="Gao Y."/>
            <person name="Liu J."/>
            <person name="Shao H."/>
            <person name="Ye R."/>
            <person name="Li L."/>
            <person name="Wei W."/>
            <person name="Wang X."/>
            <person name="Wang C."/>
            <person name="Huo Q."/>
            <person name="Li W."/>
            <person name="Guo W."/>
            <person name="Chen H."/>
            <person name="Chen S."/>
            <person name="Zhou L."/>
            <person name="Zhou L."/>
            <person name="Ni X."/>
            <person name="Tian J."/>
            <person name="Zhou Y."/>
            <person name="Sheng Y."/>
            <person name="Liu T."/>
            <person name="Pan Y."/>
            <person name="Xia L."/>
            <person name="Li J."/>
            <person name="Zhao F."/>
            <person name="Cao W."/>
        </authorList>
    </citation>
    <scope>NUCLEOTIDE SEQUENCE</scope>
    <source>
        <strain evidence="1">Rmic-2018</strain>
        <tissue evidence="1">Larvae</tissue>
    </source>
</reference>
<sequence>MFEDFTRTWHSGSVHLCDLAVPERLEALLQLVLFEAFPRMNQMASITLLSTPLRRICSAMDPELWVLINQWLELMNCEDLHAIVAALVVSSTARTCVLICFYTNDSLLKQNGEETCVHLAASHGKANAAMDLRAMHKPAAADGITDGCAQHLNWPLHFPGTYRCAQSVDQALLLMNREDIYRIVGTQVVANTRCTIWIAYHFVDESMLKRSPEETHHYTAASFGVTQGDSVRESDSFSVDPSLADGCRICDRLSLTVCTRDPLAAKSEVRLYLGTPGAACGSLRDIASVGTNDAFPPVSRMEVSDAVTDALQDYYASNICHGFCNSLRQPKDPKCMGQFHSGCSRQRPCTN</sequence>
<evidence type="ECO:0000313" key="1">
    <source>
        <dbReference type="EMBL" id="KAH8022541.1"/>
    </source>
</evidence>
<evidence type="ECO:0000313" key="2">
    <source>
        <dbReference type="Proteomes" id="UP000821866"/>
    </source>
</evidence>
<dbReference type="EMBL" id="JABSTU010000009">
    <property type="protein sequence ID" value="KAH8022541.1"/>
    <property type="molecule type" value="Genomic_DNA"/>
</dbReference>
<dbReference type="AlphaFoldDB" id="A0A9J6DK17"/>
<reference evidence="1" key="1">
    <citation type="journal article" date="2020" name="Cell">
        <title>Large-Scale Comparative Analyses of Tick Genomes Elucidate Their Genetic Diversity and Vector Capacities.</title>
        <authorList>
            <consortium name="Tick Genome and Microbiome Consortium (TIGMIC)"/>
            <person name="Jia N."/>
            <person name="Wang J."/>
            <person name="Shi W."/>
            <person name="Du L."/>
            <person name="Sun Y."/>
            <person name="Zhan W."/>
            <person name="Jiang J.F."/>
            <person name="Wang Q."/>
            <person name="Zhang B."/>
            <person name="Ji P."/>
            <person name="Bell-Sakyi L."/>
            <person name="Cui X.M."/>
            <person name="Yuan T.T."/>
            <person name="Jiang B.G."/>
            <person name="Yang W.F."/>
            <person name="Lam T.T."/>
            <person name="Chang Q.C."/>
            <person name="Ding S.J."/>
            <person name="Wang X.J."/>
            <person name="Zhu J.G."/>
            <person name="Ruan X.D."/>
            <person name="Zhao L."/>
            <person name="Wei J.T."/>
            <person name="Ye R.Z."/>
            <person name="Que T.C."/>
            <person name="Du C.H."/>
            <person name="Zhou Y.H."/>
            <person name="Cheng J.X."/>
            <person name="Dai P.F."/>
            <person name="Guo W.B."/>
            <person name="Han X.H."/>
            <person name="Huang E.J."/>
            <person name="Li L.F."/>
            <person name="Wei W."/>
            <person name="Gao Y.C."/>
            <person name="Liu J.Z."/>
            <person name="Shao H.Z."/>
            <person name="Wang X."/>
            <person name="Wang C.C."/>
            <person name="Yang T.C."/>
            <person name="Huo Q.B."/>
            <person name="Li W."/>
            <person name="Chen H.Y."/>
            <person name="Chen S.E."/>
            <person name="Zhou L.G."/>
            <person name="Ni X.B."/>
            <person name="Tian J.H."/>
            <person name="Sheng Y."/>
            <person name="Liu T."/>
            <person name="Pan Y.S."/>
            <person name="Xia L.Y."/>
            <person name="Li J."/>
            <person name="Zhao F."/>
            <person name="Cao W.C."/>
        </authorList>
    </citation>
    <scope>NUCLEOTIDE SEQUENCE</scope>
    <source>
        <strain evidence="1">Rmic-2018</strain>
    </source>
</reference>
<comment type="caution">
    <text evidence="1">The sequence shown here is derived from an EMBL/GenBank/DDBJ whole genome shotgun (WGS) entry which is preliminary data.</text>
</comment>
<gene>
    <name evidence="1" type="ORF">HPB51_025104</name>
</gene>
<proteinExistence type="predicted"/>
<accession>A0A9J6DK17</accession>
<dbReference type="Proteomes" id="UP000821866">
    <property type="component" value="Chromosome 7"/>
</dbReference>
<name>A0A9J6DK17_RHIMP</name>
<organism evidence="1 2">
    <name type="scientific">Rhipicephalus microplus</name>
    <name type="common">Cattle tick</name>
    <name type="synonym">Boophilus microplus</name>
    <dbReference type="NCBI Taxonomy" id="6941"/>
    <lineage>
        <taxon>Eukaryota</taxon>
        <taxon>Metazoa</taxon>
        <taxon>Ecdysozoa</taxon>
        <taxon>Arthropoda</taxon>
        <taxon>Chelicerata</taxon>
        <taxon>Arachnida</taxon>
        <taxon>Acari</taxon>
        <taxon>Parasitiformes</taxon>
        <taxon>Ixodida</taxon>
        <taxon>Ixodoidea</taxon>
        <taxon>Ixodidae</taxon>
        <taxon>Rhipicephalinae</taxon>
        <taxon>Rhipicephalus</taxon>
        <taxon>Boophilus</taxon>
    </lineage>
</organism>